<dbReference type="Pfam" id="PF07714">
    <property type="entry name" value="PK_Tyr_Ser-Thr"/>
    <property type="match status" value="1"/>
</dbReference>
<dbReference type="GO" id="GO:0005524">
    <property type="term" value="F:ATP binding"/>
    <property type="evidence" value="ECO:0007669"/>
    <property type="project" value="InterPro"/>
</dbReference>
<dbReference type="InterPro" id="IPR000719">
    <property type="entry name" value="Prot_kinase_dom"/>
</dbReference>
<keyword evidence="11" id="KW-1185">Reference proteome</keyword>
<feature type="signal peptide" evidence="8">
    <location>
        <begin position="1"/>
        <end position="21"/>
    </location>
</feature>
<keyword evidence="5 7" id="KW-1133">Transmembrane helix</keyword>
<dbReference type="InterPro" id="IPR001611">
    <property type="entry name" value="Leu-rich_rpt"/>
</dbReference>
<evidence type="ECO:0000256" key="7">
    <source>
        <dbReference type="SAM" id="Phobius"/>
    </source>
</evidence>
<organism evidence="10 11">
    <name type="scientific">Tripterygium wilfordii</name>
    <name type="common">Thunder God vine</name>
    <dbReference type="NCBI Taxonomy" id="458696"/>
    <lineage>
        <taxon>Eukaryota</taxon>
        <taxon>Viridiplantae</taxon>
        <taxon>Streptophyta</taxon>
        <taxon>Embryophyta</taxon>
        <taxon>Tracheophyta</taxon>
        <taxon>Spermatophyta</taxon>
        <taxon>Magnoliopsida</taxon>
        <taxon>eudicotyledons</taxon>
        <taxon>Gunneridae</taxon>
        <taxon>Pentapetalae</taxon>
        <taxon>rosids</taxon>
        <taxon>fabids</taxon>
        <taxon>Celastrales</taxon>
        <taxon>Celastraceae</taxon>
        <taxon>Tripterygium</taxon>
    </lineage>
</organism>
<protein>
    <submittedName>
        <fullName evidence="10">Putative Leucine-rich repeat transmembrane protein kinase family protein</fullName>
    </submittedName>
</protein>
<dbReference type="InterPro" id="IPR046959">
    <property type="entry name" value="PRK1-6/SRF4-like"/>
</dbReference>
<dbReference type="SUPFAM" id="SSF52058">
    <property type="entry name" value="L domain-like"/>
    <property type="match status" value="1"/>
</dbReference>
<dbReference type="Gene3D" id="3.80.10.10">
    <property type="entry name" value="Ribonuclease Inhibitor"/>
    <property type="match status" value="2"/>
</dbReference>
<evidence type="ECO:0000259" key="9">
    <source>
        <dbReference type="PROSITE" id="PS50011"/>
    </source>
</evidence>
<dbReference type="InParanoid" id="A0A7J7DPV7"/>
<keyword evidence="6 7" id="KW-0472">Membrane</keyword>
<dbReference type="InterPro" id="IPR011009">
    <property type="entry name" value="Kinase-like_dom_sf"/>
</dbReference>
<dbReference type="OrthoDB" id="1890790at2759"/>
<dbReference type="AlphaFoldDB" id="A0A7J7DPV7"/>
<evidence type="ECO:0000256" key="2">
    <source>
        <dbReference type="ARBA" id="ARBA00022614"/>
    </source>
</evidence>
<comment type="caution">
    <text evidence="10">The sequence shown here is derived from an EMBL/GenBank/DDBJ whole genome shotgun (WGS) entry which is preliminary data.</text>
</comment>
<dbReference type="InterPro" id="IPR032675">
    <property type="entry name" value="LRR_dom_sf"/>
</dbReference>
<dbReference type="GO" id="GO:0016020">
    <property type="term" value="C:membrane"/>
    <property type="evidence" value="ECO:0007669"/>
    <property type="project" value="UniProtKB-SubCell"/>
</dbReference>
<sequence>MFGKKASFNFTLVLLFSFSLSSPDFAALLSFKASSDPFDSLSSWVSSSASNPCLDSWLGVTCNPVTHRVTRLVLENLNLTGPIDSLSGLTQLRLLSLEKNYLSSSSSLNLSLWPNIKHLYLSHNRFAGNFPDGVSTLRRLLRLELSYNNFSGGIPLNELARLTRLLTLRLEANLFTGTLDSGDSSIYSLVDFNVSGNKLSGEIPTWLSRFPRSSFTGNENLCGEPLLLSCSNRTVPSEPVRSDNHGSRGPSKAVVLIIVIIDTVAIVAALVTVTWCCRYKARAHRDVTTKPNNKAHSFVGPHTEPRVDEEKMVAFEGCKGFSKVDDLLKSSAELLGKGTVGTTYKVVMDGGGVVVVKRVRDNLRTKNLDGWLRLIGGIRHSNILSLRAYYHSKEELLLVYDFLPNGTLHSLLHGNRGPWRTPLDWTTRLRLASGAAEGLAFLHSYSKAKLFHGHVTSSNIIVDHHGNACVSDIGLHQLLQTPKWTNNDYKPPELTLSSSNNRNYTQKSDVYSFGVVVLEILTGKMASGEGQESLVKWVQSLGREEWTWEVFDYELMRYKENKQEMVALMEVGLLCLTSLGKDRPKMSMVHSMIEGIRTKGAIGGVNCVVNNLSSDSSPALSEGTRTNSIGRQL</sequence>
<accession>A0A7J7DPV7</accession>
<keyword evidence="2" id="KW-0433">Leucine-rich repeat</keyword>
<keyword evidence="3 7" id="KW-0812">Transmembrane</keyword>
<evidence type="ECO:0000256" key="8">
    <source>
        <dbReference type="SAM" id="SignalP"/>
    </source>
</evidence>
<name>A0A7J7DPV7_TRIWF</name>
<dbReference type="SUPFAM" id="SSF56112">
    <property type="entry name" value="Protein kinase-like (PK-like)"/>
    <property type="match status" value="1"/>
</dbReference>
<keyword evidence="10" id="KW-0418">Kinase</keyword>
<dbReference type="Proteomes" id="UP000593562">
    <property type="component" value="Unassembled WGS sequence"/>
</dbReference>
<dbReference type="Gene3D" id="3.30.200.20">
    <property type="entry name" value="Phosphorylase Kinase, domain 1"/>
    <property type="match status" value="1"/>
</dbReference>
<evidence type="ECO:0000313" key="10">
    <source>
        <dbReference type="EMBL" id="KAF5748323.1"/>
    </source>
</evidence>
<gene>
    <name evidence="10" type="ORF">HS088_TW04G00275</name>
</gene>
<keyword evidence="4" id="KW-0677">Repeat</keyword>
<reference evidence="10 11" key="1">
    <citation type="journal article" date="2020" name="Nat. Commun.">
        <title>Genome of Tripterygium wilfordii and identification of cytochrome P450 involved in triptolide biosynthesis.</title>
        <authorList>
            <person name="Tu L."/>
            <person name="Su P."/>
            <person name="Zhang Z."/>
            <person name="Gao L."/>
            <person name="Wang J."/>
            <person name="Hu T."/>
            <person name="Zhou J."/>
            <person name="Zhang Y."/>
            <person name="Zhao Y."/>
            <person name="Liu Y."/>
            <person name="Song Y."/>
            <person name="Tong Y."/>
            <person name="Lu Y."/>
            <person name="Yang J."/>
            <person name="Xu C."/>
            <person name="Jia M."/>
            <person name="Peters R.J."/>
            <person name="Huang L."/>
            <person name="Gao W."/>
        </authorList>
    </citation>
    <scope>NUCLEOTIDE SEQUENCE [LARGE SCALE GENOMIC DNA]</scope>
    <source>
        <strain evidence="11">cv. XIE 37</strain>
        <tissue evidence="10">Leaf</tissue>
    </source>
</reference>
<dbReference type="EMBL" id="JAAARO010000004">
    <property type="protein sequence ID" value="KAF5748323.1"/>
    <property type="molecule type" value="Genomic_DNA"/>
</dbReference>
<evidence type="ECO:0000313" key="11">
    <source>
        <dbReference type="Proteomes" id="UP000593562"/>
    </source>
</evidence>
<dbReference type="InterPro" id="IPR001245">
    <property type="entry name" value="Ser-Thr/Tyr_kinase_cat_dom"/>
</dbReference>
<proteinExistence type="predicted"/>
<dbReference type="Pfam" id="PF00560">
    <property type="entry name" value="LRR_1"/>
    <property type="match status" value="2"/>
</dbReference>
<evidence type="ECO:0000256" key="6">
    <source>
        <dbReference type="ARBA" id="ARBA00023136"/>
    </source>
</evidence>
<dbReference type="GO" id="GO:0004672">
    <property type="term" value="F:protein kinase activity"/>
    <property type="evidence" value="ECO:0007669"/>
    <property type="project" value="InterPro"/>
</dbReference>
<keyword evidence="8" id="KW-0732">Signal</keyword>
<evidence type="ECO:0000256" key="3">
    <source>
        <dbReference type="ARBA" id="ARBA00022692"/>
    </source>
</evidence>
<evidence type="ECO:0000256" key="1">
    <source>
        <dbReference type="ARBA" id="ARBA00004370"/>
    </source>
</evidence>
<feature type="transmembrane region" description="Helical" evidence="7">
    <location>
        <begin position="253"/>
        <end position="276"/>
    </location>
</feature>
<evidence type="ECO:0000256" key="4">
    <source>
        <dbReference type="ARBA" id="ARBA00022737"/>
    </source>
</evidence>
<dbReference type="PANTHER" id="PTHR48007">
    <property type="entry name" value="LEUCINE-RICH REPEAT RECEPTOR-LIKE PROTEIN KINASE PXC1"/>
    <property type="match status" value="1"/>
</dbReference>
<dbReference type="PANTHER" id="PTHR48007:SF53">
    <property type="entry name" value="OS01G0711200 PROTEIN"/>
    <property type="match status" value="1"/>
</dbReference>
<dbReference type="PROSITE" id="PS50011">
    <property type="entry name" value="PROTEIN_KINASE_DOM"/>
    <property type="match status" value="1"/>
</dbReference>
<feature type="chain" id="PRO_5029855328" evidence="8">
    <location>
        <begin position="22"/>
        <end position="633"/>
    </location>
</feature>
<dbReference type="InterPro" id="IPR013210">
    <property type="entry name" value="LRR_N_plant-typ"/>
</dbReference>
<dbReference type="Pfam" id="PF08263">
    <property type="entry name" value="LRRNT_2"/>
    <property type="match status" value="1"/>
</dbReference>
<feature type="domain" description="Protein kinase" evidence="9">
    <location>
        <begin position="329"/>
        <end position="593"/>
    </location>
</feature>
<evidence type="ECO:0000256" key="5">
    <source>
        <dbReference type="ARBA" id="ARBA00022989"/>
    </source>
</evidence>
<keyword evidence="10" id="KW-0808">Transferase</keyword>
<comment type="subcellular location">
    <subcellularLocation>
        <location evidence="1">Membrane</location>
    </subcellularLocation>
</comment>
<dbReference type="Gene3D" id="1.10.510.10">
    <property type="entry name" value="Transferase(Phosphotransferase) domain 1"/>
    <property type="match status" value="1"/>
</dbReference>